<dbReference type="EMBL" id="NXNI01000001">
    <property type="protein sequence ID" value="PCR90719.1"/>
    <property type="molecule type" value="Genomic_DNA"/>
</dbReference>
<evidence type="ECO:0000259" key="3">
    <source>
        <dbReference type="Pfam" id="PF02230"/>
    </source>
</evidence>
<accession>A0A2A5QVE0</accession>
<comment type="caution">
    <text evidence="4">The sequence shown here is derived from an EMBL/GenBank/DDBJ whole genome shotgun (WGS) entry which is preliminary data.</text>
</comment>
<evidence type="ECO:0000256" key="2">
    <source>
        <dbReference type="ARBA" id="ARBA00022801"/>
    </source>
</evidence>
<comment type="similarity">
    <text evidence="1">Belongs to the AB hydrolase superfamily. AB hydrolase 2 family.</text>
</comment>
<dbReference type="Pfam" id="PF02230">
    <property type="entry name" value="Abhydrolase_2"/>
    <property type="match status" value="1"/>
</dbReference>
<evidence type="ECO:0000313" key="5">
    <source>
        <dbReference type="Proteomes" id="UP000219689"/>
    </source>
</evidence>
<feature type="domain" description="Phospholipase/carboxylesterase/thioesterase" evidence="3">
    <location>
        <begin position="26"/>
        <end position="220"/>
    </location>
</feature>
<evidence type="ECO:0000313" key="4">
    <source>
        <dbReference type="EMBL" id="PCR90719.1"/>
    </source>
</evidence>
<gene>
    <name evidence="4" type="ORF">CP557_09475</name>
</gene>
<dbReference type="InterPro" id="IPR050565">
    <property type="entry name" value="LYPA1-2/EST-like"/>
</dbReference>
<organism evidence="4 5">
    <name type="scientific">Natrinema ejinorense</name>
    <dbReference type="NCBI Taxonomy" id="373386"/>
    <lineage>
        <taxon>Archaea</taxon>
        <taxon>Methanobacteriati</taxon>
        <taxon>Methanobacteriota</taxon>
        <taxon>Stenosarchaea group</taxon>
        <taxon>Halobacteria</taxon>
        <taxon>Halobacteriales</taxon>
        <taxon>Natrialbaceae</taxon>
        <taxon>Natrinema</taxon>
    </lineage>
</organism>
<dbReference type="Gene3D" id="3.40.50.1820">
    <property type="entry name" value="alpha/beta hydrolase"/>
    <property type="match status" value="1"/>
</dbReference>
<dbReference type="InterPro" id="IPR029058">
    <property type="entry name" value="AB_hydrolase_fold"/>
</dbReference>
<dbReference type="OrthoDB" id="203477at2157"/>
<dbReference type="InterPro" id="IPR003140">
    <property type="entry name" value="PLipase/COase/thioEstase"/>
</dbReference>
<keyword evidence="5" id="KW-1185">Reference proteome</keyword>
<dbReference type="AlphaFoldDB" id="A0A2A5QVE0"/>
<dbReference type="SUPFAM" id="SSF53474">
    <property type="entry name" value="alpha/beta-Hydrolases"/>
    <property type="match status" value="1"/>
</dbReference>
<keyword evidence="2" id="KW-0378">Hydrolase</keyword>
<dbReference type="Proteomes" id="UP000219689">
    <property type="component" value="Unassembled WGS sequence"/>
</dbReference>
<dbReference type="RefSeq" id="WP_097379667.1">
    <property type="nucleotide sequence ID" value="NZ_NXNI01000001.1"/>
</dbReference>
<dbReference type="PANTHER" id="PTHR10655">
    <property type="entry name" value="LYSOPHOSPHOLIPASE-RELATED"/>
    <property type="match status" value="1"/>
</dbReference>
<protein>
    <submittedName>
        <fullName evidence="4">Phospholipase</fullName>
    </submittedName>
</protein>
<sequence>MTESGRPTDAVAGLHTGQPLRTAGAPALAADAALICCHGRGATAQGVINLMDPASRHGVAVLAPQAERSRWYPHPSTAPRADNEPWLSSSVDRIGLALERARAIDVPPERTVLAGFSQGACVAAEFVRRTPTRYGGLAVLSGLLPGSAAEIRSTAIDGSLEGTPVLVGYGDADPHVESEHIAETIRVFEEGDTAVDERCYPDTGHEVTADEFTAIGAMLERVLDE</sequence>
<proteinExistence type="inferred from homology"/>
<reference evidence="4 5" key="1">
    <citation type="submission" date="2017-09" db="EMBL/GenBank/DDBJ databases">
        <title>Genome sequences of Natrinema ejinorence JCM 13890T.</title>
        <authorList>
            <person name="Roh S.W."/>
            <person name="Kim Y.B."/>
            <person name="Kim J.Y."/>
        </authorList>
    </citation>
    <scope>NUCLEOTIDE SEQUENCE [LARGE SCALE GENOMIC DNA]</scope>
    <source>
        <strain evidence="4 5">JCM 13890</strain>
    </source>
</reference>
<dbReference type="GO" id="GO:0016787">
    <property type="term" value="F:hydrolase activity"/>
    <property type="evidence" value="ECO:0007669"/>
    <property type="project" value="UniProtKB-KW"/>
</dbReference>
<name>A0A2A5QVE0_9EURY</name>
<dbReference type="PANTHER" id="PTHR10655:SF17">
    <property type="entry name" value="LYSOPHOSPHOLIPASE-LIKE PROTEIN 1"/>
    <property type="match status" value="1"/>
</dbReference>
<evidence type="ECO:0000256" key="1">
    <source>
        <dbReference type="ARBA" id="ARBA00006499"/>
    </source>
</evidence>